<dbReference type="GO" id="GO:0003700">
    <property type="term" value="F:DNA-binding transcription factor activity"/>
    <property type="evidence" value="ECO:0007669"/>
    <property type="project" value="TreeGrafter"/>
</dbReference>
<sequence>MKYLQALVPGCDKFTNKAGMLDEIINYVLSLQTQVEFLSIKLAALSSSSDPPLQCFNNGQAPSMWEPDVQNLYSTLGV</sequence>
<proteinExistence type="predicted"/>
<dbReference type="SUPFAM" id="SSF47459">
    <property type="entry name" value="HLH, helix-loop-helix DNA-binding domain"/>
    <property type="match status" value="1"/>
</dbReference>
<comment type="subcellular location">
    <subcellularLocation>
        <location evidence="1">Nucleus</location>
    </subcellularLocation>
</comment>
<evidence type="ECO:0000313" key="7">
    <source>
        <dbReference type="Proteomes" id="UP000712600"/>
    </source>
</evidence>
<protein>
    <recommendedName>
        <fullName evidence="5">BHLH domain-containing protein</fullName>
    </recommendedName>
</protein>
<dbReference type="InterPro" id="IPR011598">
    <property type="entry name" value="bHLH_dom"/>
</dbReference>
<dbReference type="EMBL" id="QGKX02001521">
    <property type="protein sequence ID" value="KAF3507451.1"/>
    <property type="molecule type" value="Genomic_DNA"/>
</dbReference>
<dbReference type="Proteomes" id="UP000712600">
    <property type="component" value="Unassembled WGS sequence"/>
</dbReference>
<gene>
    <name evidence="6" type="ORF">F2Q69_00009579</name>
</gene>
<dbReference type="Gene3D" id="4.10.280.10">
    <property type="entry name" value="Helix-loop-helix DNA-binding domain"/>
    <property type="match status" value="1"/>
</dbReference>
<comment type="caution">
    <text evidence="6">The sequence shown here is derived from an EMBL/GenBank/DDBJ whole genome shotgun (WGS) entry which is preliminary data.</text>
</comment>
<evidence type="ECO:0000256" key="3">
    <source>
        <dbReference type="ARBA" id="ARBA00023163"/>
    </source>
</evidence>
<dbReference type="GO" id="GO:0005634">
    <property type="term" value="C:nucleus"/>
    <property type="evidence" value="ECO:0007669"/>
    <property type="project" value="UniProtKB-SubCell"/>
</dbReference>
<evidence type="ECO:0000313" key="6">
    <source>
        <dbReference type="EMBL" id="KAF3507451.1"/>
    </source>
</evidence>
<evidence type="ECO:0000256" key="2">
    <source>
        <dbReference type="ARBA" id="ARBA00023015"/>
    </source>
</evidence>
<keyword evidence="2" id="KW-0805">Transcription regulation</keyword>
<organism evidence="6 7">
    <name type="scientific">Brassica cretica</name>
    <name type="common">Mustard</name>
    <dbReference type="NCBI Taxonomy" id="69181"/>
    <lineage>
        <taxon>Eukaryota</taxon>
        <taxon>Viridiplantae</taxon>
        <taxon>Streptophyta</taxon>
        <taxon>Embryophyta</taxon>
        <taxon>Tracheophyta</taxon>
        <taxon>Spermatophyta</taxon>
        <taxon>Magnoliopsida</taxon>
        <taxon>eudicotyledons</taxon>
        <taxon>Gunneridae</taxon>
        <taxon>Pentapetalae</taxon>
        <taxon>rosids</taxon>
        <taxon>malvids</taxon>
        <taxon>Brassicales</taxon>
        <taxon>Brassicaceae</taxon>
        <taxon>Brassiceae</taxon>
        <taxon>Brassica</taxon>
    </lineage>
</organism>
<accession>A0A8S9NZK8</accession>
<dbReference type="PROSITE" id="PS50888">
    <property type="entry name" value="BHLH"/>
    <property type="match status" value="1"/>
</dbReference>
<dbReference type="AlphaFoldDB" id="A0A8S9NZK8"/>
<dbReference type="InterPro" id="IPR036638">
    <property type="entry name" value="HLH_DNA-bd_sf"/>
</dbReference>
<reference evidence="6" key="1">
    <citation type="submission" date="2019-12" db="EMBL/GenBank/DDBJ databases">
        <title>Genome sequencing and annotation of Brassica cretica.</title>
        <authorList>
            <person name="Studholme D.J."/>
            <person name="Sarris P."/>
        </authorList>
    </citation>
    <scope>NUCLEOTIDE SEQUENCE</scope>
    <source>
        <strain evidence="6">PFS-109/04</strain>
        <tissue evidence="6">Leaf</tissue>
    </source>
</reference>
<evidence type="ECO:0000256" key="1">
    <source>
        <dbReference type="ARBA" id="ARBA00004123"/>
    </source>
</evidence>
<keyword evidence="4" id="KW-0539">Nucleus</keyword>
<name>A0A8S9NZK8_BRACR</name>
<dbReference type="InterPro" id="IPR024097">
    <property type="entry name" value="bHLH_ZIP_TF"/>
</dbReference>
<dbReference type="PANTHER" id="PTHR12565:SF362">
    <property type="entry name" value="BHLH DOMAIN-CONTAINING PROTEIN"/>
    <property type="match status" value="1"/>
</dbReference>
<keyword evidence="3" id="KW-0804">Transcription</keyword>
<dbReference type="PANTHER" id="PTHR12565">
    <property type="entry name" value="STEROL REGULATORY ELEMENT-BINDING PROTEIN"/>
    <property type="match status" value="1"/>
</dbReference>
<dbReference type="GO" id="GO:0046983">
    <property type="term" value="F:protein dimerization activity"/>
    <property type="evidence" value="ECO:0007669"/>
    <property type="project" value="InterPro"/>
</dbReference>
<feature type="domain" description="BHLH" evidence="5">
    <location>
        <begin position="1"/>
        <end position="31"/>
    </location>
</feature>
<evidence type="ECO:0000259" key="5">
    <source>
        <dbReference type="PROSITE" id="PS50888"/>
    </source>
</evidence>
<evidence type="ECO:0000256" key="4">
    <source>
        <dbReference type="ARBA" id="ARBA00023242"/>
    </source>
</evidence>